<keyword evidence="10" id="KW-0479">Metal-binding</keyword>
<evidence type="ECO:0000256" key="11">
    <source>
        <dbReference type="ARBA" id="ARBA00022737"/>
    </source>
</evidence>
<comment type="cofactor">
    <cofactor evidence="3">
        <name>Mg(2+)</name>
        <dbReference type="ChEBI" id="CHEBI:18420"/>
    </cofactor>
</comment>
<dbReference type="GO" id="GO:0031054">
    <property type="term" value="P:pre-miRNA processing"/>
    <property type="evidence" value="ECO:0007669"/>
    <property type="project" value="InterPro"/>
</dbReference>
<dbReference type="FunFam" id="3.30.160.20:FF:000012">
    <property type="entry name" value="Drosha ribonuclease III"/>
    <property type="match status" value="1"/>
</dbReference>
<dbReference type="Gene3D" id="3.30.160.20">
    <property type="match status" value="1"/>
</dbReference>
<feature type="region of interest" description="Disordered" evidence="24">
    <location>
        <begin position="293"/>
        <end position="331"/>
    </location>
</feature>
<dbReference type="GO" id="GO:0046872">
    <property type="term" value="F:metal ion binding"/>
    <property type="evidence" value="ECO:0007669"/>
    <property type="project" value="UniProtKB-KW"/>
</dbReference>
<organism evidence="27 28">
    <name type="scientific">Glossina brevipalpis</name>
    <dbReference type="NCBI Taxonomy" id="37001"/>
    <lineage>
        <taxon>Eukaryota</taxon>
        <taxon>Metazoa</taxon>
        <taxon>Ecdysozoa</taxon>
        <taxon>Arthropoda</taxon>
        <taxon>Hexapoda</taxon>
        <taxon>Insecta</taxon>
        <taxon>Pterygota</taxon>
        <taxon>Neoptera</taxon>
        <taxon>Endopterygota</taxon>
        <taxon>Diptera</taxon>
        <taxon>Brachycera</taxon>
        <taxon>Muscomorpha</taxon>
        <taxon>Hippoboscoidea</taxon>
        <taxon>Glossinidae</taxon>
        <taxon>Glossina</taxon>
    </lineage>
</organism>
<dbReference type="GO" id="GO:0004525">
    <property type="term" value="F:ribonuclease III activity"/>
    <property type="evidence" value="ECO:0007669"/>
    <property type="project" value="UniProtKB-EC"/>
</dbReference>
<evidence type="ECO:0000256" key="12">
    <source>
        <dbReference type="ARBA" id="ARBA00022759"/>
    </source>
</evidence>
<dbReference type="HAMAP" id="MF_00104">
    <property type="entry name" value="RNase_III"/>
    <property type="match status" value="1"/>
</dbReference>
<keyword evidence="12" id="KW-0255">Endonuclease</keyword>
<dbReference type="PANTHER" id="PTHR11207:SF0">
    <property type="entry name" value="RIBONUCLEASE 3"/>
    <property type="match status" value="1"/>
</dbReference>
<dbReference type="GO" id="GO:0070877">
    <property type="term" value="C:microprocessor complex"/>
    <property type="evidence" value="ECO:0007669"/>
    <property type="project" value="TreeGrafter"/>
</dbReference>
<feature type="compositionally biased region" description="Basic residues" evidence="24">
    <location>
        <begin position="302"/>
        <end position="312"/>
    </location>
</feature>
<comment type="function">
    <text evidence="20">Executes the initial step of microRNA (miRNA) processing in the nucleus, that is the cleavage of pri-miRNA to release pre-miRNA. Involved in pre-rRNA processing. Cleaves double-strand RNA and does not cleave single-strand RNA. Involved in fertility. Required for the function or synthesis of the let-7 miRNA.</text>
</comment>
<dbReference type="Pfam" id="PF26050">
    <property type="entry name" value="Helical_CED_Drosha"/>
    <property type="match status" value="1"/>
</dbReference>
<dbReference type="GO" id="GO:0031053">
    <property type="term" value="P:primary miRNA processing"/>
    <property type="evidence" value="ECO:0007669"/>
    <property type="project" value="TreeGrafter"/>
</dbReference>
<dbReference type="STRING" id="37001.A0A1A9WEI4"/>
<dbReference type="PROSITE" id="PS50137">
    <property type="entry name" value="DS_RBD"/>
    <property type="match status" value="1"/>
</dbReference>
<evidence type="ECO:0000256" key="20">
    <source>
        <dbReference type="ARBA" id="ARBA00060285"/>
    </source>
</evidence>
<proteinExistence type="inferred from homology"/>
<keyword evidence="17" id="KW-0464">Manganese</keyword>
<evidence type="ECO:0000256" key="13">
    <source>
        <dbReference type="ARBA" id="ARBA00022801"/>
    </source>
</evidence>
<dbReference type="FunFam" id="1.10.1520.10:FF:000002">
    <property type="entry name" value="Drosha ribonuclease III"/>
    <property type="match status" value="1"/>
</dbReference>
<evidence type="ECO:0000256" key="22">
    <source>
        <dbReference type="ARBA" id="ARBA00083702"/>
    </source>
</evidence>
<protein>
    <recommendedName>
        <fullName evidence="7">Ribonuclease 3</fullName>
        <ecNumber evidence="6">3.1.26.3</ecNumber>
    </recommendedName>
    <alternativeName>
        <fullName evidence="19">Ribonuclease III</fullName>
    </alternativeName>
    <alternativeName>
        <fullName evidence="21 22">protein Drosha</fullName>
    </alternativeName>
</protein>
<evidence type="ECO:0000256" key="1">
    <source>
        <dbReference type="ARBA" id="ARBA00000109"/>
    </source>
</evidence>
<feature type="domain" description="RNase III" evidence="26">
    <location>
        <begin position="737"/>
        <end position="917"/>
    </location>
</feature>
<keyword evidence="14" id="KW-0460">Magnesium</keyword>
<comment type="catalytic activity">
    <reaction evidence="1">
        <text>Endonucleolytic cleavage to 5'-phosphomonoester.</text>
        <dbReference type="EC" id="3.1.26.3"/>
    </reaction>
</comment>
<dbReference type="InterPro" id="IPR058938">
    <property type="entry name" value="Helical_CED_Drosha"/>
</dbReference>
<dbReference type="GO" id="GO:0007506">
    <property type="term" value="P:gonadal mesoderm development"/>
    <property type="evidence" value="ECO:0007669"/>
    <property type="project" value="UniProtKB-KW"/>
</dbReference>
<dbReference type="SMART" id="SM00358">
    <property type="entry name" value="DSRM"/>
    <property type="match status" value="1"/>
</dbReference>
<keyword evidence="8" id="KW-0690">Ribosome biogenesis</keyword>
<evidence type="ECO:0000256" key="3">
    <source>
        <dbReference type="ARBA" id="ARBA00001946"/>
    </source>
</evidence>
<feature type="domain" description="RNase III" evidence="26">
    <location>
        <begin position="969"/>
        <end position="1092"/>
    </location>
</feature>
<name>A0A1A9WEI4_9MUSC</name>
<dbReference type="SUPFAM" id="SSF54768">
    <property type="entry name" value="dsRNA-binding domain-like"/>
    <property type="match status" value="1"/>
</dbReference>
<dbReference type="InterPro" id="IPR014720">
    <property type="entry name" value="dsRBD_dom"/>
</dbReference>
<evidence type="ECO:0000256" key="19">
    <source>
        <dbReference type="ARBA" id="ARBA00032486"/>
    </source>
</evidence>
<evidence type="ECO:0000256" key="2">
    <source>
        <dbReference type="ARBA" id="ARBA00001936"/>
    </source>
</evidence>
<evidence type="ECO:0000313" key="27">
    <source>
        <dbReference type="EnsemblMetazoa" id="GBRI016708-PA"/>
    </source>
</evidence>
<dbReference type="InterPro" id="IPR036389">
    <property type="entry name" value="RNase_III_sf"/>
</dbReference>
<reference evidence="27" key="2">
    <citation type="submission" date="2020-05" db="UniProtKB">
        <authorList>
            <consortium name="EnsemblMetazoa"/>
        </authorList>
    </citation>
    <scope>IDENTIFICATION</scope>
    <source>
        <strain evidence="27">IAEA</strain>
    </source>
</reference>
<dbReference type="Proteomes" id="UP000091820">
    <property type="component" value="Unassembled WGS sequence"/>
</dbReference>
<dbReference type="GO" id="GO:0003723">
    <property type="term" value="F:RNA binding"/>
    <property type="evidence" value="ECO:0007669"/>
    <property type="project" value="UniProtKB-UniRule"/>
</dbReference>
<keyword evidence="18" id="KW-0539">Nucleus</keyword>
<comment type="similarity">
    <text evidence="5">Belongs to the ribonuclease III family.</text>
</comment>
<evidence type="ECO:0000256" key="21">
    <source>
        <dbReference type="ARBA" id="ARBA00078955"/>
    </source>
</evidence>
<keyword evidence="16" id="KW-0334">Gonadal differentiation</keyword>
<evidence type="ECO:0000256" key="8">
    <source>
        <dbReference type="ARBA" id="ARBA00022517"/>
    </source>
</evidence>
<evidence type="ECO:0000256" key="5">
    <source>
        <dbReference type="ARBA" id="ARBA00010183"/>
    </source>
</evidence>
<dbReference type="EC" id="3.1.26.3" evidence="6"/>
<dbReference type="SMART" id="SM00535">
    <property type="entry name" value="RIBOc"/>
    <property type="match status" value="2"/>
</dbReference>
<dbReference type="PANTHER" id="PTHR11207">
    <property type="entry name" value="RIBONUCLEASE III"/>
    <property type="match status" value="1"/>
</dbReference>
<dbReference type="Pfam" id="PF00035">
    <property type="entry name" value="dsrm"/>
    <property type="match status" value="1"/>
</dbReference>
<evidence type="ECO:0000256" key="9">
    <source>
        <dbReference type="ARBA" id="ARBA00022722"/>
    </source>
</evidence>
<dbReference type="PROSITE" id="PS50142">
    <property type="entry name" value="RNASE_3_2"/>
    <property type="match status" value="2"/>
</dbReference>
<dbReference type="VEuPathDB" id="VectorBase:GBRI016708"/>
<keyword evidence="13" id="KW-0378">Hydrolase</keyword>
<dbReference type="InterPro" id="IPR011907">
    <property type="entry name" value="RNase_III"/>
</dbReference>
<evidence type="ECO:0000256" key="24">
    <source>
        <dbReference type="SAM" id="MobiDB-lite"/>
    </source>
</evidence>
<comment type="cofactor">
    <cofactor evidence="2">
        <name>Mn(2+)</name>
        <dbReference type="ChEBI" id="CHEBI:29035"/>
    </cofactor>
</comment>
<dbReference type="CDD" id="cd00593">
    <property type="entry name" value="RIBOc"/>
    <property type="match status" value="2"/>
</dbReference>
<dbReference type="Pfam" id="PF14622">
    <property type="entry name" value="Ribonucleas_3_3"/>
    <property type="match status" value="1"/>
</dbReference>
<dbReference type="PROSITE" id="PS00517">
    <property type="entry name" value="RNASE_3_1"/>
    <property type="match status" value="1"/>
</dbReference>
<evidence type="ECO:0000313" key="28">
    <source>
        <dbReference type="Proteomes" id="UP000091820"/>
    </source>
</evidence>
<keyword evidence="16" id="KW-0221">Differentiation</keyword>
<dbReference type="InterPro" id="IPR044442">
    <property type="entry name" value="RNAse_III_DSRM__animal"/>
</dbReference>
<dbReference type="CDD" id="cd19877">
    <property type="entry name" value="DSRM_RNAse_III_meta_like"/>
    <property type="match status" value="1"/>
</dbReference>
<keyword evidence="11" id="KW-0677">Repeat</keyword>
<dbReference type="GO" id="GO:0006364">
    <property type="term" value="P:rRNA processing"/>
    <property type="evidence" value="ECO:0007669"/>
    <property type="project" value="InterPro"/>
</dbReference>
<dbReference type="SUPFAM" id="SSF69065">
    <property type="entry name" value="RNase III domain-like"/>
    <property type="match status" value="2"/>
</dbReference>
<evidence type="ECO:0000256" key="14">
    <source>
        <dbReference type="ARBA" id="ARBA00022842"/>
    </source>
</evidence>
<keyword evidence="9" id="KW-0540">Nuclease</keyword>
<evidence type="ECO:0000256" key="6">
    <source>
        <dbReference type="ARBA" id="ARBA00012177"/>
    </source>
</evidence>
<evidence type="ECO:0000259" key="26">
    <source>
        <dbReference type="PROSITE" id="PS50142"/>
    </source>
</evidence>
<sequence length="1398" mass="161094">MSFPPPIPSTNPNNATENCYTYPPPIVHTNAGQESFNYGMITSFPPPTPPPSSSVPIQQSYCNPPPLPEQSKKGCSSHYASLVHGTNPGSMNSEYYHYYPTPPPTSHPTASSNCNPRYRYQTPAVKPPENVTYQHYSESVDYWSGTYAQNRHYSSESAQFRPYKPYDIPGQQERVSFGRQGVEKYFRPNSYARRELDQDKERDDRNVKPETERERLLKNWRSNYCETPEEIQRKLNELAELDEHSSEIWIRYSPAEPYYRRTETLCSVVATARLQELCKIFDEALIQRAPRIRSSLPPYKPPTRKPRRRLCKHKSEVCSSSDSASSDNDEYQIEQDCSMEELSRKLQHPYRIHPDLWHNDPGEMNDGPLCRCSAKSRRIGIRHGIYPGENGYPKCDLNSNNAEQLYHYRITISPPTNFLTKTPTIIKHDEHEFLFEGFSLFSHFRLVDLPTCKVIRFNIEYTILYVPERMPENFTIRELDLFCKFLLFYFNHIYSRQLLIVKYLFHELLELVDFSLLPKLSTSSEIETSCPAFHFMPRFVRDLPDNGKEVLAMCEVLRYLLDNAGPLVDDRRLRCLNSISQHEWQDYVDDFRGMLVTKPGYKPCSVRVDQLDRNVSDLPECHDMESGLTHPAIVHFGIRPPQLSYAGNPEYQKAWREYVKFRHLMANMSKPSFKDKRKLEEKEARLQEMRTQGRMKRNVTVAVNSKDYHRTGIMCDIVQHALFVPVLTGHLRFHKSLDLLEKTIAYKFKNRYLLQLALTHPSYKENYGTNPDHARNSLTNCGIRQPEYGDRKIHYMNTRKRGINTLINIMSRFGKEYETMSNITHNERLEFLGDAVVEFLSSIHLFFMFPELEEGGLATYRAAIVQNQHLALLAKKLHLEEYMLYAHGSDLCHELELRHAMANCFEALMGALLLDGGISIADEVFMNALFMENNQLREIWKNYPEHPLQEQEPLGDRAYIASYPVLQELTKFEDSIGIKFKHIRLLARAFTDRSIGFTHLTLGSNQRLEFLGDTVLQLICSEYLYRHFPEHHEGHLSLLRSSLVNNRTQAVVCDDLGMTTYAVYSNPKAELKTKDRADLLEAFLGALYVDKGLLYCEQFCHVCLFPRLQIFIMNQDWNDPKSKLQQCCLTLRTMDGGEPDIPIYKVIESSGPTNTRVYTVAVYFRNKRLATATGSSIQQAEMNAAKQALENSRDLFPQLDHQKRVIAKSIKKQTGGELCLEVERSQKVKIRKSSNIGPMEDESHLPKQYRLREDISSDELPEDNDIESAEKNDTCWTGMNDLSKKVLSDSESVSSLASADIPKKKTKYSCENYFKPNSSKASVNMQKVDICEDVSSDEEDFGTSQSSTVAFLPKLSNRAAMHASEMAREKQNSTLTDLKDLVEDISSSSDLEPGELCN</sequence>
<comment type="subcellular location">
    <subcellularLocation>
        <location evidence="4">Nucleus</location>
    </subcellularLocation>
</comment>
<dbReference type="EnsemblMetazoa" id="GBRI016708-RA">
    <property type="protein sequence ID" value="GBRI016708-PA"/>
    <property type="gene ID" value="GBRI016708"/>
</dbReference>
<keyword evidence="28" id="KW-1185">Reference proteome</keyword>
<evidence type="ECO:0000256" key="7">
    <source>
        <dbReference type="ARBA" id="ARBA00017706"/>
    </source>
</evidence>
<dbReference type="Gene3D" id="1.10.1520.10">
    <property type="entry name" value="Ribonuclease III domain"/>
    <property type="match status" value="2"/>
</dbReference>
<evidence type="ECO:0000256" key="18">
    <source>
        <dbReference type="ARBA" id="ARBA00023242"/>
    </source>
</evidence>
<reference evidence="28" key="1">
    <citation type="submission" date="2014-03" db="EMBL/GenBank/DDBJ databases">
        <authorList>
            <person name="Aksoy S."/>
            <person name="Warren W."/>
            <person name="Wilson R.K."/>
        </authorList>
    </citation>
    <scope>NUCLEOTIDE SEQUENCE [LARGE SCALE GENOMIC DNA]</scope>
    <source>
        <strain evidence="28">IAEA</strain>
    </source>
</reference>
<evidence type="ECO:0000256" key="4">
    <source>
        <dbReference type="ARBA" id="ARBA00004123"/>
    </source>
</evidence>
<evidence type="ECO:0000259" key="25">
    <source>
        <dbReference type="PROSITE" id="PS50137"/>
    </source>
</evidence>
<evidence type="ECO:0000256" key="10">
    <source>
        <dbReference type="ARBA" id="ARBA00022723"/>
    </source>
</evidence>
<accession>A0A1A9WEI4</accession>
<evidence type="ECO:0000256" key="16">
    <source>
        <dbReference type="ARBA" id="ARBA00023156"/>
    </source>
</evidence>
<dbReference type="InterPro" id="IPR000999">
    <property type="entry name" value="RNase_III_dom"/>
</dbReference>
<evidence type="ECO:0000256" key="23">
    <source>
        <dbReference type="PROSITE-ProRule" id="PRU00266"/>
    </source>
</evidence>
<evidence type="ECO:0000256" key="15">
    <source>
        <dbReference type="ARBA" id="ARBA00022884"/>
    </source>
</evidence>
<evidence type="ECO:0000256" key="17">
    <source>
        <dbReference type="ARBA" id="ARBA00023211"/>
    </source>
</evidence>
<dbReference type="Pfam" id="PF00636">
    <property type="entry name" value="Ribonuclease_3"/>
    <property type="match status" value="1"/>
</dbReference>
<feature type="domain" description="DRBM" evidence="25">
    <location>
        <begin position="1119"/>
        <end position="1194"/>
    </location>
</feature>
<keyword evidence="15 23" id="KW-0694">RNA-binding</keyword>